<organism evidence="1 2">
    <name type="scientific">Acorus calamus</name>
    <name type="common">Sweet flag</name>
    <dbReference type="NCBI Taxonomy" id="4465"/>
    <lineage>
        <taxon>Eukaryota</taxon>
        <taxon>Viridiplantae</taxon>
        <taxon>Streptophyta</taxon>
        <taxon>Embryophyta</taxon>
        <taxon>Tracheophyta</taxon>
        <taxon>Spermatophyta</taxon>
        <taxon>Magnoliopsida</taxon>
        <taxon>Liliopsida</taxon>
        <taxon>Acoraceae</taxon>
        <taxon>Acorus</taxon>
    </lineage>
</organism>
<name>A0AAV9D027_ACOCL</name>
<dbReference type="Proteomes" id="UP001180020">
    <property type="component" value="Unassembled WGS sequence"/>
</dbReference>
<evidence type="ECO:0000313" key="2">
    <source>
        <dbReference type="Proteomes" id="UP001180020"/>
    </source>
</evidence>
<keyword evidence="2" id="KW-1185">Reference proteome</keyword>
<reference evidence="1" key="1">
    <citation type="journal article" date="2023" name="Nat. Commun.">
        <title>Diploid and tetraploid genomes of Acorus and the evolution of monocots.</title>
        <authorList>
            <person name="Ma L."/>
            <person name="Liu K.W."/>
            <person name="Li Z."/>
            <person name="Hsiao Y.Y."/>
            <person name="Qi Y."/>
            <person name="Fu T."/>
            <person name="Tang G.D."/>
            <person name="Zhang D."/>
            <person name="Sun W.H."/>
            <person name="Liu D.K."/>
            <person name="Li Y."/>
            <person name="Chen G.Z."/>
            <person name="Liu X.D."/>
            <person name="Liao X.Y."/>
            <person name="Jiang Y.T."/>
            <person name="Yu X."/>
            <person name="Hao Y."/>
            <person name="Huang J."/>
            <person name="Zhao X.W."/>
            <person name="Ke S."/>
            <person name="Chen Y.Y."/>
            <person name="Wu W.L."/>
            <person name="Hsu J.L."/>
            <person name="Lin Y.F."/>
            <person name="Huang M.D."/>
            <person name="Li C.Y."/>
            <person name="Huang L."/>
            <person name="Wang Z.W."/>
            <person name="Zhao X."/>
            <person name="Zhong W.Y."/>
            <person name="Peng D.H."/>
            <person name="Ahmad S."/>
            <person name="Lan S."/>
            <person name="Zhang J.S."/>
            <person name="Tsai W.C."/>
            <person name="Van de Peer Y."/>
            <person name="Liu Z.J."/>
        </authorList>
    </citation>
    <scope>NUCLEOTIDE SEQUENCE</scope>
    <source>
        <strain evidence="1">CP</strain>
    </source>
</reference>
<dbReference type="EMBL" id="JAUJYO010000016">
    <property type="protein sequence ID" value="KAK1294241.1"/>
    <property type="molecule type" value="Genomic_DNA"/>
</dbReference>
<comment type="caution">
    <text evidence="1">The sequence shown here is derived from an EMBL/GenBank/DDBJ whole genome shotgun (WGS) entry which is preliminary data.</text>
</comment>
<dbReference type="AlphaFoldDB" id="A0AAV9D027"/>
<gene>
    <name evidence="1" type="ORF">QJS10_CPA16g00659</name>
</gene>
<accession>A0AAV9D027</accession>
<protein>
    <submittedName>
        <fullName evidence="1">Uncharacterized protein</fullName>
    </submittedName>
</protein>
<reference evidence="1" key="2">
    <citation type="submission" date="2023-06" db="EMBL/GenBank/DDBJ databases">
        <authorList>
            <person name="Ma L."/>
            <person name="Liu K.-W."/>
            <person name="Li Z."/>
            <person name="Hsiao Y.-Y."/>
            <person name="Qi Y."/>
            <person name="Fu T."/>
            <person name="Tang G."/>
            <person name="Zhang D."/>
            <person name="Sun W.-H."/>
            <person name="Liu D.-K."/>
            <person name="Li Y."/>
            <person name="Chen G.-Z."/>
            <person name="Liu X.-D."/>
            <person name="Liao X.-Y."/>
            <person name="Jiang Y.-T."/>
            <person name="Yu X."/>
            <person name="Hao Y."/>
            <person name="Huang J."/>
            <person name="Zhao X.-W."/>
            <person name="Ke S."/>
            <person name="Chen Y.-Y."/>
            <person name="Wu W.-L."/>
            <person name="Hsu J.-L."/>
            <person name="Lin Y.-F."/>
            <person name="Huang M.-D."/>
            <person name="Li C.-Y."/>
            <person name="Huang L."/>
            <person name="Wang Z.-W."/>
            <person name="Zhao X."/>
            <person name="Zhong W.-Y."/>
            <person name="Peng D.-H."/>
            <person name="Ahmad S."/>
            <person name="Lan S."/>
            <person name="Zhang J.-S."/>
            <person name="Tsai W.-C."/>
            <person name="Van De Peer Y."/>
            <person name="Liu Z.-J."/>
        </authorList>
    </citation>
    <scope>NUCLEOTIDE SEQUENCE</scope>
    <source>
        <strain evidence="1">CP</strain>
        <tissue evidence="1">Leaves</tissue>
    </source>
</reference>
<sequence>MNVEATGGDSQGLANIGAFNAQSEMEDSTINIQAVRAQTKMGGVSLTVGEINTVAISQQIGSNSPSDSRCTLVSPRYVQLIRVNPSSRASRLFQMSNKIGMPYEDIRFRKLRGGVDA</sequence>
<evidence type="ECO:0000313" key="1">
    <source>
        <dbReference type="EMBL" id="KAK1294241.1"/>
    </source>
</evidence>
<proteinExistence type="predicted"/>